<protein>
    <submittedName>
        <fullName evidence="3">Outer membrane lipoprotein-sorting protein</fullName>
    </submittedName>
</protein>
<dbReference type="SUPFAM" id="SSF89392">
    <property type="entry name" value="Prokaryotic lipoproteins and lipoprotein localization factors"/>
    <property type="match status" value="1"/>
</dbReference>
<reference evidence="3 4" key="1">
    <citation type="submission" date="2019-02" db="EMBL/GenBank/DDBJ databases">
        <title>Complete Genome Sequence and Methylome Analysis of free living Spirochaetas.</title>
        <authorList>
            <person name="Fomenkov A."/>
            <person name="Dubinina G."/>
            <person name="Leshcheva N."/>
            <person name="Mikheeva N."/>
            <person name="Grabovich M."/>
            <person name="Vincze T."/>
            <person name="Roberts R.J."/>
        </authorList>
    </citation>
    <scope>NUCLEOTIDE SEQUENCE [LARGE SCALE GENOMIC DNA]</scope>
    <source>
        <strain evidence="3 4">K2</strain>
    </source>
</reference>
<dbReference type="InterPro" id="IPR033399">
    <property type="entry name" value="TP_0789-like"/>
</dbReference>
<dbReference type="Pfam" id="PF17131">
    <property type="entry name" value="LolA_like"/>
    <property type="match status" value="1"/>
</dbReference>
<dbReference type="CDD" id="cd16329">
    <property type="entry name" value="LolA_like"/>
    <property type="match status" value="1"/>
</dbReference>
<dbReference type="Gene3D" id="2.50.20.10">
    <property type="entry name" value="Lipoprotein localisation LolA/LolB/LppX"/>
    <property type="match status" value="1"/>
</dbReference>
<evidence type="ECO:0000313" key="4">
    <source>
        <dbReference type="Proteomes" id="UP000324209"/>
    </source>
</evidence>
<evidence type="ECO:0000256" key="1">
    <source>
        <dbReference type="ARBA" id="ARBA00022729"/>
    </source>
</evidence>
<keyword evidence="1" id="KW-0732">Signal</keyword>
<keyword evidence="3" id="KW-0449">Lipoprotein</keyword>
<dbReference type="KEGG" id="ock:EXM22_02900"/>
<dbReference type="InterPro" id="IPR029046">
    <property type="entry name" value="LolA/LolB/LppX"/>
</dbReference>
<proteinExistence type="predicted"/>
<dbReference type="Proteomes" id="UP000324209">
    <property type="component" value="Chromosome"/>
</dbReference>
<gene>
    <name evidence="3" type="ORF">EXM22_02900</name>
</gene>
<feature type="domain" description="Uncharacterized protein TP-0789" evidence="2">
    <location>
        <begin position="66"/>
        <end position="244"/>
    </location>
</feature>
<organism evidence="3 4">
    <name type="scientific">Oceanispirochaeta crateris</name>
    <dbReference type="NCBI Taxonomy" id="2518645"/>
    <lineage>
        <taxon>Bacteria</taxon>
        <taxon>Pseudomonadati</taxon>
        <taxon>Spirochaetota</taxon>
        <taxon>Spirochaetia</taxon>
        <taxon>Spirochaetales</taxon>
        <taxon>Spirochaetaceae</taxon>
        <taxon>Oceanispirochaeta</taxon>
    </lineage>
</organism>
<sequence>MTILICLMTVNISAVDFKNLLKQADGLVNYPGHDFSGEYTIVQVKPGQTPTTTIAAVFRRDSIETYVILIKEPSINKGQGYLKQKNTLWFFDPESRKFNSTSSSDRFQNTNARNSDFTQSTLALDYDVVSGTEGMLGRYDCWILNLEANNDEVTYPKMKLWISKDGLVRKSEDYSLSGQLLRTTAIPDYYKLGDVFVPKRILFVDALRGARIDGKFQNEKTQITIDKPSLNDLPDSVFSKSFLESMNR</sequence>
<dbReference type="OrthoDB" id="357718at2"/>
<keyword evidence="4" id="KW-1185">Reference proteome</keyword>
<accession>A0A5C1QQQ6</accession>
<dbReference type="EMBL" id="CP036150">
    <property type="protein sequence ID" value="QEN09847.1"/>
    <property type="molecule type" value="Genomic_DNA"/>
</dbReference>
<evidence type="ECO:0000313" key="3">
    <source>
        <dbReference type="EMBL" id="QEN09847.1"/>
    </source>
</evidence>
<dbReference type="AlphaFoldDB" id="A0A5C1QQQ6"/>
<evidence type="ECO:0000259" key="2">
    <source>
        <dbReference type="Pfam" id="PF17131"/>
    </source>
</evidence>
<name>A0A5C1QQQ6_9SPIO</name>